<evidence type="ECO:0000313" key="9">
    <source>
        <dbReference type="EMBL" id="TBL79000.1"/>
    </source>
</evidence>
<evidence type="ECO:0000259" key="8">
    <source>
        <dbReference type="PROSITE" id="PS50928"/>
    </source>
</evidence>
<dbReference type="GO" id="GO:0005886">
    <property type="term" value="C:plasma membrane"/>
    <property type="evidence" value="ECO:0007669"/>
    <property type="project" value="UniProtKB-SubCell"/>
</dbReference>
<protein>
    <submittedName>
        <fullName evidence="9">Sugar ABC transporter permease</fullName>
    </submittedName>
</protein>
<dbReference type="GO" id="GO:0055085">
    <property type="term" value="P:transmembrane transport"/>
    <property type="evidence" value="ECO:0007669"/>
    <property type="project" value="InterPro"/>
</dbReference>
<keyword evidence="3" id="KW-1003">Cell membrane</keyword>
<keyword evidence="10" id="KW-1185">Reference proteome</keyword>
<feature type="transmembrane region" description="Helical" evidence="7">
    <location>
        <begin position="275"/>
        <end position="296"/>
    </location>
</feature>
<dbReference type="InterPro" id="IPR000515">
    <property type="entry name" value="MetI-like"/>
</dbReference>
<dbReference type="Pfam" id="PF00528">
    <property type="entry name" value="BPD_transp_1"/>
    <property type="match status" value="1"/>
</dbReference>
<organism evidence="9 10">
    <name type="scientific">Paenibacillus thalictri</name>
    <dbReference type="NCBI Taxonomy" id="2527873"/>
    <lineage>
        <taxon>Bacteria</taxon>
        <taxon>Bacillati</taxon>
        <taxon>Bacillota</taxon>
        <taxon>Bacilli</taxon>
        <taxon>Bacillales</taxon>
        <taxon>Paenibacillaceae</taxon>
        <taxon>Paenibacillus</taxon>
    </lineage>
</organism>
<feature type="transmembrane region" description="Helical" evidence="7">
    <location>
        <begin position="89"/>
        <end position="109"/>
    </location>
</feature>
<gene>
    <name evidence="9" type="ORF">EYB31_12295</name>
</gene>
<evidence type="ECO:0000256" key="3">
    <source>
        <dbReference type="ARBA" id="ARBA00022475"/>
    </source>
</evidence>
<reference evidence="9 10" key="1">
    <citation type="submission" date="2019-02" db="EMBL/GenBank/DDBJ databases">
        <title>Paenibacillus sp. nov., isolated from surface-sterilized tissue of Thalictrum simplex L.</title>
        <authorList>
            <person name="Tuo L."/>
        </authorList>
    </citation>
    <scope>NUCLEOTIDE SEQUENCE [LARGE SCALE GENOMIC DNA]</scope>
    <source>
        <strain evidence="9 10">N2SHLJ1</strain>
    </source>
</reference>
<dbReference type="CDD" id="cd06261">
    <property type="entry name" value="TM_PBP2"/>
    <property type="match status" value="1"/>
</dbReference>
<evidence type="ECO:0000313" key="10">
    <source>
        <dbReference type="Proteomes" id="UP000293142"/>
    </source>
</evidence>
<name>A0A4Q9DTI2_9BACL</name>
<dbReference type="EMBL" id="SIRE01000008">
    <property type="protein sequence ID" value="TBL79000.1"/>
    <property type="molecule type" value="Genomic_DNA"/>
</dbReference>
<keyword evidence="5 7" id="KW-1133">Transmembrane helix</keyword>
<dbReference type="Gene3D" id="1.10.3720.10">
    <property type="entry name" value="MetI-like"/>
    <property type="match status" value="1"/>
</dbReference>
<dbReference type="PROSITE" id="PS50928">
    <property type="entry name" value="ABC_TM1"/>
    <property type="match status" value="1"/>
</dbReference>
<keyword evidence="2 7" id="KW-0813">Transport</keyword>
<dbReference type="PANTHER" id="PTHR43227">
    <property type="entry name" value="BLL4140 PROTEIN"/>
    <property type="match status" value="1"/>
</dbReference>
<comment type="caution">
    <text evidence="9">The sequence shown here is derived from an EMBL/GenBank/DDBJ whole genome shotgun (WGS) entry which is preliminary data.</text>
</comment>
<dbReference type="InterPro" id="IPR050809">
    <property type="entry name" value="UgpAE/MalFG_permease"/>
</dbReference>
<evidence type="ECO:0000256" key="1">
    <source>
        <dbReference type="ARBA" id="ARBA00004651"/>
    </source>
</evidence>
<keyword evidence="4 7" id="KW-0812">Transmembrane</keyword>
<dbReference type="Proteomes" id="UP000293142">
    <property type="component" value="Unassembled WGS sequence"/>
</dbReference>
<feature type="transmembrane region" description="Helical" evidence="7">
    <location>
        <begin position="121"/>
        <end position="141"/>
    </location>
</feature>
<proteinExistence type="inferred from homology"/>
<feature type="transmembrane region" description="Helical" evidence="7">
    <location>
        <begin position="147"/>
        <end position="164"/>
    </location>
</feature>
<feature type="transmembrane region" description="Helical" evidence="7">
    <location>
        <begin position="20"/>
        <end position="39"/>
    </location>
</feature>
<dbReference type="SUPFAM" id="SSF161098">
    <property type="entry name" value="MetI-like"/>
    <property type="match status" value="1"/>
</dbReference>
<evidence type="ECO:0000256" key="2">
    <source>
        <dbReference type="ARBA" id="ARBA00022448"/>
    </source>
</evidence>
<feature type="domain" description="ABC transmembrane type-1" evidence="8">
    <location>
        <begin position="81"/>
        <end position="296"/>
    </location>
</feature>
<sequence length="309" mass="34860">MKGGTLMTKPAWLKVLHRNWDLYVLILPVVLYFIVFHYIPMYGVQIAFKDFIATKGISGSPWVGFKHFTRFFDSYYAWRLIRNTLGLSLYQLAVTFPVPIILALLINEVRGTRFKRVLQTVTYAPHFLSTVVLVGLILTFLNPKNGMINLLIVAFGGEPVYFMTEEGWFKSIYVLSDVWQNTGWASIIYLAALAGIDPQLYEAAVVDGAGRMKRMLHITIPCLVPTATILLILNFGHVMSIGFEKVYLMQNNLNLETSEVISTYVYKNGLVGAQYSFTAAIGLFNSAVNFAMLLVVNSISRRVSQTSLW</sequence>
<dbReference type="PANTHER" id="PTHR43227:SF11">
    <property type="entry name" value="BLL4140 PROTEIN"/>
    <property type="match status" value="1"/>
</dbReference>
<comment type="similarity">
    <text evidence="7">Belongs to the binding-protein-dependent transport system permease family.</text>
</comment>
<keyword evidence="6 7" id="KW-0472">Membrane</keyword>
<accession>A0A4Q9DTI2</accession>
<dbReference type="OrthoDB" id="9785836at2"/>
<feature type="transmembrane region" description="Helical" evidence="7">
    <location>
        <begin position="220"/>
        <end position="243"/>
    </location>
</feature>
<dbReference type="AlphaFoldDB" id="A0A4Q9DTI2"/>
<evidence type="ECO:0000256" key="5">
    <source>
        <dbReference type="ARBA" id="ARBA00022989"/>
    </source>
</evidence>
<dbReference type="InterPro" id="IPR035906">
    <property type="entry name" value="MetI-like_sf"/>
</dbReference>
<comment type="subcellular location">
    <subcellularLocation>
        <location evidence="1 7">Cell membrane</location>
        <topology evidence="1 7">Multi-pass membrane protein</topology>
    </subcellularLocation>
</comment>
<evidence type="ECO:0000256" key="4">
    <source>
        <dbReference type="ARBA" id="ARBA00022692"/>
    </source>
</evidence>
<evidence type="ECO:0000256" key="7">
    <source>
        <dbReference type="RuleBase" id="RU363032"/>
    </source>
</evidence>
<evidence type="ECO:0000256" key="6">
    <source>
        <dbReference type="ARBA" id="ARBA00023136"/>
    </source>
</evidence>